<dbReference type="GO" id="GO:0006047">
    <property type="term" value="P:UDP-N-acetylglucosamine metabolic process"/>
    <property type="evidence" value="ECO:0007669"/>
    <property type="project" value="TreeGrafter"/>
</dbReference>
<dbReference type="InterPro" id="IPR017932">
    <property type="entry name" value="GATase_2_dom"/>
</dbReference>
<dbReference type="InterPro" id="IPR035466">
    <property type="entry name" value="GlmS/AgaS_SIS"/>
</dbReference>
<evidence type="ECO:0000256" key="3">
    <source>
        <dbReference type="ARBA" id="ARBA00016090"/>
    </source>
</evidence>
<keyword evidence="6" id="KW-0677">Repeat</keyword>
<dbReference type="EMBL" id="MGAQ01000015">
    <property type="protein sequence ID" value="OGK50574.1"/>
    <property type="molecule type" value="Genomic_DNA"/>
</dbReference>
<dbReference type="InterPro" id="IPR035490">
    <property type="entry name" value="GlmS/FrlB_SIS"/>
</dbReference>
<dbReference type="AlphaFoldDB" id="A0A1F7J4N4"/>
<comment type="catalytic activity">
    <reaction evidence="1">
        <text>D-fructose 6-phosphate + L-glutamine = D-glucosamine 6-phosphate + L-glutamate</text>
        <dbReference type="Rhea" id="RHEA:13237"/>
        <dbReference type="ChEBI" id="CHEBI:29985"/>
        <dbReference type="ChEBI" id="CHEBI:58359"/>
        <dbReference type="ChEBI" id="CHEBI:58725"/>
        <dbReference type="ChEBI" id="CHEBI:61527"/>
        <dbReference type="EC" id="2.6.1.16"/>
    </reaction>
</comment>
<dbReference type="NCBIfam" id="TIGR01135">
    <property type="entry name" value="glmS"/>
    <property type="match status" value="1"/>
</dbReference>
<dbReference type="PROSITE" id="PS51278">
    <property type="entry name" value="GATASE_TYPE_2"/>
    <property type="match status" value="1"/>
</dbReference>
<evidence type="ECO:0000256" key="1">
    <source>
        <dbReference type="ARBA" id="ARBA00001031"/>
    </source>
</evidence>
<evidence type="ECO:0000259" key="9">
    <source>
        <dbReference type="PROSITE" id="PS51464"/>
    </source>
</evidence>
<evidence type="ECO:0000313" key="11">
    <source>
        <dbReference type="Proteomes" id="UP000178558"/>
    </source>
</evidence>
<keyword evidence="4" id="KW-0032">Aminotransferase</keyword>
<dbReference type="NCBIfam" id="NF001484">
    <property type="entry name" value="PRK00331.1"/>
    <property type="match status" value="1"/>
</dbReference>
<dbReference type="GO" id="GO:0004360">
    <property type="term" value="F:glutamine-fructose-6-phosphate transaminase (isomerizing) activity"/>
    <property type="evidence" value="ECO:0007669"/>
    <property type="project" value="UniProtKB-EC"/>
</dbReference>
<keyword evidence="7" id="KW-0315">Glutamine amidotransferase</keyword>
<dbReference type="PROSITE" id="PS51464">
    <property type="entry name" value="SIS"/>
    <property type="match status" value="2"/>
</dbReference>
<dbReference type="SUPFAM" id="SSF53697">
    <property type="entry name" value="SIS domain"/>
    <property type="match status" value="1"/>
</dbReference>
<evidence type="ECO:0000256" key="2">
    <source>
        <dbReference type="ARBA" id="ARBA00012916"/>
    </source>
</evidence>
<gene>
    <name evidence="10" type="ORF">A3B50_02210</name>
</gene>
<dbReference type="Gene3D" id="3.40.50.10490">
    <property type="entry name" value="Glucose-6-phosphate isomerase like protein, domain 1"/>
    <property type="match status" value="2"/>
</dbReference>
<dbReference type="InterPro" id="IPR005855">
    <property type="entry name" value="GFAT"/>
</dbReference>
<evidence type="ECO:0000256" key="6">
    <source>
        <dbReference type="ARBA" id="ARBA00022737"/>
    </source>
</evidence>
<protein>
    <recommendedName>
        <fullName evidence="3">Glutamine--fructose-6-phosphate aminotransferase [isomerizing]</fullName>
        <ecNumber evidence="2">2.6.1.16</ecNumber>
    </recommendedName>
</protein>
<dbReference type="Pfam" id="PF13522">
    <property type="entry name" value="GATase_6"/>
    <property type="match status" value="1"/>
</dbReference>
<dbReference type="GO" id="GO:0006002">
    <property type="term" value="P:fructose 6-phosphate metabolic process"/>
    <property type="evidence" value="ECO:0007669"/>
    <property type="project" value="TreeGrafter"/>
</dbReference>
<evidence type="ECO:0000256" key="5">
    <source>
        <dbReference type="ARBA" id="ARBA00022679"/>
    </source>
</evidence>
<dbReference type="PANTHER" id="PTHR10937:SF0">
    <property type="entry name" value="GLUTAMINE--FRUCTOSE-6-PHOSPHATE TRANSAMINASE (ISOMERIZING)"/>
    <property type="match status" value="1"/>
</dbReference>
<evidence type="ECO:0000313" key="10">
    <source>
        <dbReference type="EMBL" id="OGK50574.1"/>
    </source>
</evidence>
<dbReference type="EC" id="2.6.1.16" evidence="2"/>
<dbReference type="Proteomes" id="UP000178558">
    <property type="component" value="Unassembled WGS sequence"/>
</dbReference>
<dbReference type="Pfam" id="PF01380">
    <property type="entry name" value="SIS"/>
    <property type="match status" value="2"/>
</dbReference>
<dbReference type="InterPro" id="IPR001347">
    <property type="entry name" value="SIS_dom"/>
</dbReference>
<sequence length="585" mass="64421">MCGIFGYSGKETIVSSVILSGLKLLEYRGYDSWGIAVTSKGKTTIKKKPGKINLAEDPKLTGSTGIGHTRWATHGGVNKINAHPHTDCSGDIIVVHNGIIENYRELASKFLRKHSFVSKTDTEVVAHLIEQELSKSKDSKRAVLKTFQKLKGLNAIIVFFPKSNELYAIKNSSPLIFGTDKKKKSFYLSSDVIAFPKDVEKIYFLDDETLLSFGKNSYSLNSSSGKELKLALTAFSQDVRGREMGAYSHYMEKEIHEQPKILSEFVATKEKEIRNLAQKIDKAFGSYLIGCGTAFYACLAGSYLFSTIAKRHINPAIGSEFSYLVDFLKKESLVIPLSQSGETIDIISSIKHAKEKKAKIYALTNVYGSTLYRQADYQLLLSAGPEQAVVSTKAFSTKLAALLLTAYTLRGEFETGKKLVLESVEEIKKILTSKQNKQIAKKLSKKSHVYVLGRGPSYPIALETALKLKESSYVHAEGFAGGELKHGVMALIETGTPVLVLNPEDETYQDTLSSAYEVKARGAYVIGISSKNNSIFDEFINVKDTKEATLISYAVVGQLLGYFTALAKGVNPDRPRNLAKSVTVK</sequence>
<dbReference type="CDD" id="cd05009">
    <property type="entry name" value="SIS_GlmS_GlmD_2"/>
    <property type="match status" value="1"/>
</dbReference>
<evidence type="ECO:0000256" key="7">
    <source>
        <dbReference type="ARBA" id="ARBA00022962"/>
    </source>
</evidence>
<name>A0A1F7J4N4_9BACT</name>
<feature type="domain" description="SIS" evidence="9">
    <location>
        <begin position="439"/>
        <end position="575"/>
    </location>
</feature>
<evidence type="ECO:0000256" key="4">
    <source>
        <dbReference type="ARBA" id="ARBA00022576"/>
    </source>
</evidence>
<dbReference type="PANTHER" id="PTHR10937">
    <property type="entry name" value="GLUCOSAMINE--FRUCTOSE-6-PHOSPHATE AMINOTRANSFERASE, ISOMERIZING"/>
    <property type="match status" value="1"/>
</dbReference>
<dbReference type="InterPro" id="IPR046348">
    <property type="entry name" value="SIS_dom_sf"/>
</dbReference>
<dbReference type="GO" id="GO:0097367">
    <property type="term" value="F:carbohydrate derivative binding"/>
    <property type="evidence" value="ECO:0007669"/>
    <property type="project" value="InterPro"/>
</dbReference>
<dbReference type="GO" id="GO:0006487">
    <property type="term" value="P:protein N-linked glycosylation"/>
    <property type="evidence" value="ECO:0007669"/>
    <property type="project" value="TreeGrafter"/>
</dbReference>
<reference evidence="10 11" key="1">
    <citation type="journal article" date="2016" name="Nat. Commun.">
        <title>Thousands of microbial genomes shed light on interconnected biogeochemical processes in an aquifer system.</title>
        <authorList>
            <person name="Anantharaman K."/>
            <person name="Brown C.T."/>
            <person name="Hug L.A."/>
            <person name="Sharon I."/>
            <person name="Castelle C.J."/>
            <person name="Probst A.J."/>
            <person name="Thomas B.C."/>
            <person name="Singh A."/>
            <person name="Wilkins M.J."/>
            <person name="Karaoz U."/>
            <person name="Brodie E.L."/>
            <person name="Williams K.H."/>
            <person name="Hubbard S.S."/>
            <person name="Banfield J.F."/>
        </authorList>
    </citation>
    <scope>NUCLEOTIDE SEQUENCE [LARGE SCALE GENOMIC DNA]</scope>
</reference>
<dbReference type="InterPro" id="IPR029055">
    <property type="entry name" value="Ntn_hydrolases_N"/>
</dbReference>
<dbReference type="CDD" id="cd00714">
    <property type="entry name" value="GFAT"/>
    <property type="match status" value="1"/>
</dbReference>
<comment type="caution">
    <text evidence="10">The sequence shown here is derived from an EMBL/GenBank/DDBJ whole genome shotgun (WGS) entry which is preliminary data.</text>
</comment>
<accession>A0A1F7J4N4</accession>
<feature type="domain" description="SIS" evidence="9">
    <location>
        <begin position="276"/>
        <end position="414"/>
    </location>
</feature>
<dbReference type="CDD" id="cd05008">
    <property type="entry name" value="SIS_GlmS_GlmD_1"/>
    <property type="match status" value="1"/>
</dbReference>
<feature type="domain" description="Glutamine amidotransferase type-2" evidence="8">
    <location>
        <begin position="2"/>
        <end position="216"/>
    </location>
</feature>
<proteinExistence type="predicted"/>
<organism evidence="10 11">
    <name type="scientific">Candidatus Roizmanbacteria bacterium RIFCSPLOWO2_01_FULL_40_42</name>
    <dbReference type="NCBI Taxonomy" id="1802066"/>
    <lineage>
        <taxon>Bacteria</taxon>
        <taxon>Candidatus Roizmaniibacteriota</taxon>
    </lineage>
</organism>
<dbReference type="SUPFAM" id="SSF56235">
    <property type="entry name" value="N-terminal nucleophile aminohydrolases (Ntn hydrolases)"/>
    <property type="match status" value="1"/>
</dbReference>
<dbReference type="InterPro" id="IPR047084">
    <property type="entry name" value="GFAT_N"/>
</dbReference>
<evidence type="ECO:0000259" key="8">
    <source>
        <dbReference type="PROSITE" id="PS51278"/>
    </source>
</evidence>
<keyword evidence="5" id="KW-0808">Transferase</keyword>
<dbReference type="Gene3D" id="3.60.20.10">
    <property type="entry name" value="Glutamine Phosphoribosylpyrophosphate, subunit 1, domain 1"/>
    <property type="match status" value="1"/>
</dbReference>